<proteinExistence type="predicted"/>
<reference evidence="1 2" key="1">
    <citation type="journal article" date="2023" name="Hortic Res">
        <title>The complete reference genome for grapevine (Vitis vinifera L.) genetics and breeding.</title>
        <authorList>
            <person name="Shi X."/>
            <person name="Cao S."/>
            <person name="Wang X."/>
            <person name="Huang S."/>
            <person name="Wang Y."/>
            <person name="Liu Z."/>
            <person name="Liu W."/>
            <person name="Leng X."/>
            <person name="Peng Y."/>
            <person name="Wang N."/>
            <person name="Wang Y."/>
            <person name="Ma Z."/>
            <person name="Xu X."/>
            <person name="Zhang F."/>
            <person name="Xue H."/>
            <person name="Zhong H."/>
            <person name="Wang Y."/>
            <person name="Zhang K."/>
            <person name="Velt A."/>
            <person name="Avia K."/>
            <person name="Holtgrawe D."/>
            <person name="Grimplet J."/>
            <person name="Matus J.T."/>
            <person name="Ware D."/>
            <person name="Wu X."/>
            <person name="Wang H."/>
            <person name="Liu C."/>
            <person name="Fang Y."/>
            <person name="Rustenholz C."/>
            <person name="Cheng Z."/>
            <person name="Xiao H."/>
            <person name="Zhou Y."/>
        </authorList>
    </citation>
    <scope>NUCLEOTIDE SEQUENCE [LARGE SCALE GENOMIC DNA]</scope>
    <source>
        <strain evidence="2">cv. Pinot noir / PN40024</strain>
        <tissue evidence="1">Leaf</tissue>
    </source>
</reference>
<evidence type="ECO:0000313" key="2">
    <source>
        <dbReference type="Proteomes" id="UP001227230"/>
    </source>
</evidence>
<protein>
    <recommendedName>
        <fullName evidence="3">F-box protein</fullName>
    </recommendedName>
</protein>
<evidence type="ECO:0000313" key="1">
    <source>
        <dbReference type="EMBL" id="WKA08483.1"/>
    </source>
</evidence>
<dbReference type="EMBL" id="CP126664">
    <property type="protein sequence ID" value="WKA08483.1"/>
    <property type="molecule type" value="Genomic_DNA"/>
</dbReference>
<keyword evidence="2" id="KW-1185">Reference proteome</keyword>
<gene>
    <name evidence="1" type="ORF">VitviT2T_026202</name>
</gene>
<organism evidence="1 2">
    <name type="scientific">Vitis vinifera</name>
    <name type="common">Grape</name>
    <dbReference type="NCBI Taxonomy" id="29760"/>
    <lineage>
        <taxon>Eukaryota</taxon>
        <taxon>Viridiplantae</taxon>
        <taxon>Streptophyta</taxon>
        <taxon>Embryophyta</taxon>
        <taxon>Tracheophyta</taxon>
        <taxon>Spermatophyta</taxon>
        <taxon>Magnoliopsida</taxon>
        <taxon>eudicotyledons</taxon>
        <taxon>Gunneridae</taxon>
        <taxon>Pentapetalae</taxon>
        <taxon>rosids</taxon>
        <taxon>Vitales</taxon>
        <taxon>Vitaceae</taxon>
        <taxon>Viteae</taxon>
        <taxon>Vitis</taxon>
    </lineage>
</organism>
<accession>A0ABY9DL87</accession>
<sequence>MEGEEFLYLYTYHRILVINMKKLLSGGFQTAPPDMTRLPVDEVIDFDEENLPCGMGFFVDGSKLYMVGGEWAREDPIWKVILRLDKSKGDKGISSSLYVADLSGPTVNFTHVHEFEAAKLMPRLIKIEGRIYVMSSSYSYYAKFRTCASPSFESYCPGRYYEPNTMLQTPPFHGFNERIVTGFARVGNYLCFEAGSQCHYYNVTNGTWRLIPHHRSRLLSIIHRHGLGRNLCHGQFVSGCEDVLVSAYCRNMEEYDFDPPHHMEAFLFPPPESGEDAPVLFQKFEEVECDLSKIAKCHWRIGDGLVLNLGKEKMCAIFPGHCNPNHNFLVYIFIFQVSKLPSNEQQHPTKRAKRAKGPKICLEPTPKDFISVTCLHKGCYNLDEFGYDYPRPTGAFCMRENSEVGGKVVSFQGFV</sequence>
<dbReference type="Proteomes" id="UP001227230">
    <property type="component" value="Chromosome 17"/>
</dbReference>
<evidence type="ECO:0008006" key="3">
    <source>
        <dbReference type="Google" id="ProtNLM"/>
    </source>
</evidence>
<name>A0ABY9DL87_VITVI</name>